<reference evidence="1 2" key="1">
    <citation type="submission" date="2010-12" db="EMBL/GenBank/DDBJ databases">
        <authorList>
            <person name="Muzny D."/>
            <person name="Qin X."/>
            <person name="Deng J."/>
            <person name="Jiang H."/>
            <person name="Liu Y."/>
            <person name="Qu J."/>
            <person name="Song X.-Z."/>
            <person name="Zhang L."/>
            <person name="Thornton R."/>
            <person name="Coyle M."/>
            <person name="Francisco L."/>
            <person name="Jackson L."/>
            <person name="Javaid M."/>
            <person name="Korchina V."/>
            <person name="Kovar C."/>
            <person name="Mata R."/>
            <person name="Mathew T."/>
            <person name="Ngo R."/>
            <person name="Nguyen L."/>
            <person name="Nguyen N."/>
            <person name="Okwuonu G."/>
            <person name="Ongeri F."/>
            <person name="Pham C."/>
            <person name="Simmons D."/>
            <person name="Wilczek-Boney K."/>
            <person name="Hale W."/>
            <person name="Jakkamsetti A."/>
            <person name="Pham P."/>
            <person name="Ruth R."/>
            <person name="San Lucas F."/>
            <person name="Warren J."/>
            <person name="Zhang J."/>
            <person name="Zhao Z."/>
            <person name="Zhou C."/>
            <person name="Zhu D."/>
            <person name="Lee S."/>
            <person name="Bess C."/>
            <person name="Blankenburg K."/>
            <person name="Forbes L."/>
            <person name="Fu Q."/>
            <person name="Gubbala S."/>
            <person name="Hirani K."/>
            <person name="Jayaseelan J.C."/>
            <person name="Lara F."/>
            <person name="Munidasa M."/>
            <person name="Palculict T."/>
            <person name="Patil S."/>
            <person name="Pu L.-L."/>
            <person name="Saada N."/>
            <person name="Tang L."/>
            <person name="Weissenberger G."/>
            <person name="Zhu Y."/>
            <person name="Hemphill L."/>
            <person name="Shang Y."/>
            <person name="Youmans B."/>
            <person name="Ayvaz T."/>
            <person name="Ross M."/>
            <person name="Santibanez J."/>
            <person name="Aqrawi P."/>
            <person name="Gross S."/>
            <person name="Joshi V."/>
            <person name="Fowler G."/>
            <person name="Nazareth L."/>
            <person name="Reid J."/>
            <person name="Worley K."/>
            <person name="Petrosino J."/>
            <person name="Highlander S."/>
            <person name="Gibbs R."/>
        </authorList>
    </citation>
    <scope>NUCLEOTIDE SEQUENCE [LARGE SCALE GENOMIC DNA]</scope>
    <source>
        <strain evidence="1 2">ATCC 9812</strain>
    </source>
</reference>
<evidence type="ECO:0000313" key="1">
    <source>
        <dbReference type="EMBL" id="EFW89212.1"/>
    </source>
</evidence>
<comment type="caution">
    <text evidence="1">The sequence shown here is derived from an EMBL/GenBank/DDBJ whole genome shotgun (WGS) entry which is preliminary data.</text>
</comment>
<dbReference type="EMBL" id="AEVB01000018">
    <property type="protein sequence ID" value="EFW89212.1"/>
    <property type="molecule type" value="Genomic_DNA"/>
</dbReference>
<gene>
    <name evidence="1" type="ORF">HMPREF0819_0586</name>
</gene>
<accession>E8JNL3</accession>
<dbReference type="Proteomes" id="UP000005699">
    <property type="component" value="Unassembled WGS sequence"/>
</dbReference>
<sequence length="106" mass="11959">MLIKVVQGGIIMEELKKVLLAGIGLTSMTLEKADAFVKELVEKGRLTVDEGKELQSELKRRSEDEVKEFLTDLDRKTKPIQYATKEDVSRLEGKIDALLKKSNILN</sequence>
<evidence type="ECO:0008006" key="3">
    <source>
        <dbReference type="Google" id="ProtNLM"/>
    </source>
</evidence>
<dbReference type="AlphaFoldDB" id="E8JNL3"/>
<organism evidence="1 2">
    <name type="scientific">Streptococcus equinus ATCC 9812</name>
    <dbReference type="NCBI Taxonomy" id="525379"/>
    <lineage>
        <taxon>Bacteria</taxon>
        <taxon>Bacillati</taxon>
        <taxon>Bacillota</taxon>
        <taxon>Bacilli</taxon>
        <taxon>Lactobacillales</taxon>
        <taxon>Streptococcaceae</taxon>
        <taxon>Streptococcus</taxon>
    </lineage>
</organism>
<name>E8JNL3_STREI</name>
<dbReference type="HOGENOM" id="CLU_131526_0_2_9"/>
<protein>
    <recommendedName>
        <fullName evidence="3">Polyhydroxyalkanoate synthesis regulator phasin</fullName>
    </recommendedName>
</protein>
<dbReference type="eggNOG" id="COG3937">
    <property type="taxonomic scope" value="Bacteria"/>
</dbReference>
<evidence type="ECO:0000313" key="2">
    <source>
        <dbReference type="Proteomes" id="UP000005699"/>
    </source>
</evidence>
<proteinExistence type="predicted"/>